<dbReference type="PANTHER" id="PTHR43194">
    <property type="entry name" value="HYDROLASE ALPHA/BETA FOLD FAMILY"/>
    <property type="match status" value="1"/>
</dbReference>
<dbReference type="SUPFAM" id="SSF53474">
    <property type="entry name" value="alpha/beta-Hydrolases"/>
    <property type="match status" value="1"/>
</dbReference>
<evidence type="ECO:0000313" key="3">
    <source>
        <dbReference type="Proteomes" id="UP000094291"/>
    </source>
</evidence>
<keyword evidence="3" id="KW-1185">Reference proteome</keyword>
<gene>
    <name evidence="2" type="ORF">BFW38_04245</name>
</gene>
<dbReference type="AlphaFoldDB" id="A0A1E2V799"/>
<dbReference type="InterPro" id="IPR000073">
    <property type="entry name" value="AB_hydrolase_1"/>
</dbReference>
<name>A0A1E2V799_9GAMM</name>
<dbReference type="Gene3D" id="3.40.50.1820">
    <property type="entry name" value="alpha/beta hydrolase"/>
    <property type="match status" value="1"/>
</dbReference>
<protein>
    <recommendedName>
        <fullName evidence="1">AB hydrolase-1 domain-containing protein</fullName>
    </recommendedName>
</protein>
<dbReference type="Proteomes" id="UP000094291">
    <property type="component" value="Unassembled WGS sequence"/>
</dbReference>
<evidence type="ECO:0000259" key="1">
    <source>
        <dbReference type="Pfam" id="PF12697"/>
    </source>
</evidence>
<dbReference type="OrthoDB" id="6159976at2"/>
<dbReference type="RefSeq" id="WP_068997274.1">
    <property type="nucleotide sequence ID" value="NZ_MDTQ01000001.1"/>
</dbReference>
<dbReference type="InterPro" id="IPR029058">
    <property type="entry name" value="AB_hydrolase_fold"/>
</dbReference>
<dbReference type="Pfam" id="PF12697">
    <property type="entry name" value="Abhydrolase_6"/>
    <property type="match status" value="1"/>
</dbReference>
<organism evidence="2 3">
    <name type="scientific">Terasakiispira papahanaumokuakeensis</name>
    <dbReference type="NCBI Taxonomy" id="197479"/>
    <lineage>
        <taxon>Bacteria</taxon>
        <taxon>Pseudomonadati</taxon>
        <taxon>Pseudomonadota</taxon>
        <taxon>Gammaproteobacteria</taxon>
        <taxon>Oceanospirillales</taxon>
        <taxon>Terasakiispira</taxon>
    </lineage>
</organism>
<proteinExistence type="predicted"/>
<evidence type="ECO:0000313" key="2">
    <source>
        <dbReference type="EMBL" id="ODC02879.1"/>
    </source>
</evidence>
<reference evidence="2 3" key="1">
    <citation type="submission" date="2016-08" db="EMBL/GenBank/DDBJ databases">
        <authorList>
            <person name="Seilhamer J.J."/>
        </authorList>
    </citation>
    <scope>NUCLEOTIDE SEQUENCE [LARGE SCALE GENOMIC DNA]</scope>
    <source>
        <strain evidence="2 3">PH27A</strain>
    </source>
</reference>
<dbReference type="PANTHER" id="PTHR43194:SF2">
    <property type="entry name" value="PEROXISOMAL MEMBRANE PROTEIN LPX1"/>
    <property type="match status" value="1"/>
</dbReference>
<comment type="caution">
    <text evidence="2">The sequence shown here is derived from an EMBL/GenBank/DDBJ whole genome shotgun (WGS) entry which is preliminary data.</text>
</comment>
<accession>A0A1E2V799</accession>
<feature type="domain" description="AB hydrolase-1" evidence="1">
    <location>
        <begin position="37"/>
        <end position="279"/>
    </location>
</feature>
<dbReference type="InterPro" id="IPR050228">
    <property type="entry name" value="Carboxylesterase_BioH"/>
</dbReference>
<sequence length="294" mass="33600">MAHHWHHHTQVFSLPDQQLTYHLFTRPPAQCKTPGRLLLLHGAGVAGELTWSGILRRLSHWHEVLVPDLRGMGDTRFPDGVERPFTVEQVRDDVLQLLDQRGWFEFDLAGYSFGGLIAMLVAQSRPGVVKHTALLEPALMERADLTTLRRIRQDYSDAAQAMRSENMAHRHAGIVKFLDRVSPHRSSSRRVEQATIHRLAHRPEGFSYALDAVTDAVHRLDREALFAVQRQVMTFYGGRSPEPLKQFHRQMAATRTDWQCVEVPGTDHALPYQKPQRIAYGLDHFYRIVDNGVA</sequence>
<dbReference type="EMBL" id="MDTQ01000001">
    <property type="protein sequence ID" value="ODC02879.1"/>
    <property type="molecule type" value="Genomic_DNA"/>
</dbReference>
<dbReference type="STRING" id="197479.BFW38_04245"/>